<evidence type="ECO:0000256" key="4">
    <source>
        <dbReference type="PIRSR" id="PIRSR000185-1"/>
    </source>
</evidence>
<dbReference type="EMBL" id="CM001488">
    <property type="protein sequence ID" value="EIM62549.1"/>
    <property type="molecule type" value="Genomic_DNA"/>
</dbReference>
<dbReference type="Pfam" id="PF00208">
    <property type="entry name" value="ELFV_dehydrog"/>
    <property type="match status" value="1"/>
</dbReference>
<feature type="site" description="Important for catalysis" evidence="6">
    <location>
        <position position="113"/>
    </location>
</feature>
<dbReference type="SUPFAM" id="SSF51735">
    <property type="entry name" value="NAD(P)-binding Rossmann-fold domains"/>
    <property type="match status" value="1"/>
</dbReference>
<dbReference type="eggNOG" id="COG0334">
    <property type="taxonomic scope" value="Bacteria"/>
</dbReference>
<dbReference type="Pfam" id="PF02812">
    <property type="entry name" value="ELFV_dehydrog_N"/>
    <property type="match status" value="1"/>
</dbReference>
<reference evidence="9 10" key="1">
    <citation type="submission" date="2011-09" db="EMBL/GenBank/DDBJ databases">
        <authorList>
            <consortium name="US DOE Joint Genome Institute (JGI-PGF)"/>
            <person name="Lucas S."/>
            <person name="Han J."/>
            <person name="Lapidus A."/>
            <person name="Cheng J.-F."/>
            <person name="Goodwin L."/>
            <person name="Pitluck S."/>
            <person name="Peters L."/>
            <person name="Land M.L."/>
            <person name="Hauser L."/>
            <person name="Orellana R."/>
            <person name="Lovley D."/>
            <person name="Woyke T.J."/>
        </authorList>
    </citation>
    <scope>NUCLEOTIDE SEQUENCE [LARGE SCALE GENOMIC DNA]</scope>
    <source>
        <strain evidence="9 10">2ac9</strain>
    </source>
</reference>
<keyword evidence="5" id="KW-0520">NAD</keyword>
<dbReference type="PRINTS" id="PR00082">
    <property type="entry name" value="GLFDHDRGNASE"/>
</dbReference>
<evidence type="ECO:0000259" key="8">
    <source>
        <dbReference type="SMART" id="SM00839"/>
    </source>
</evidence>
<feature type="domain" description="Glutamate/phenylalanine/leucine/valine/L-tryptophan dehydrogenase C-terminal" evidence="8">
    <location>
        <begin position="140"/>
        <end position="366"/>
    </location>
</feature>
<reference evidence="9 10" key="2">
    <citation type="submission" date="2012-02" db="EMBL/GenBank/DDBJ databases">
        <title>Improved High-Quality Draft sequence of Desulfobacter postgatei 2ac9.</title>
        <authorList>
            <consortium name="US DOE Joint Genome Institute"/>
            <person name="Lucas S."/>
            <person name="Han J."/>
            <person name="Lapidus A."/>
            <person name="Cheng J.-F."/>
            <person name="Goodwin L."/>
            <person name="Pitluck S."/>
            <person name="Peters L."/>
            <person name="Ovchinnikova G."/>
            <person name="Held B."/>
            <person name="Detter J.C."/>
            <person name="Han C."/>
            <person name="Tapia R."/>
            <person name="Land M."/>
            <person name="Hauser L."/>
            <person name="Kyrpides N."/>
            <person name="Ivanova N."/>
            <person name="Pagani I."/>
            <person name="Orellana R."/>
            <person name="Lovley D."/>
            <person name="Woyke T."/>
        </authorList>
    </citation>
    <scope>NUCLEOTIDE SEQUENCE [LARGE SCALE GENOMIC DNA]</scope>
    <source>
        <strain evidence="9 10">2ac9</strain>
    </source>
</reference>
<proteinExistence type="inferred from homology"/>
<evidence type="ECO:0000256" key="2">
    <source>
        <dbReference type="ARBA" id="ARBA00023002"/>
    </source>
</evidence>
<dbReference type="InterPro" id="IPR033922">
    <property type="entry name" value="NAD_bind_Glu_DH"/>
</dbReference>
<dbReference type="SMART" id="SM00839">
    <property type="entry name" value="ELFV_dehydrog"/>
    <property type="match status" value="1"/>
</dbReference>
<keyword evidence="5" id="KW-0547">Nucleotide-binding</keyword>
<dbReference type="PROSITE" id="PS00074">
    <property type="entry name" value="GLFV_DEHYDROGENASE"/>
    <property type="match status" value="1"/>
</dbReference>
<sequence length="370" mass="39550">MEDIFALGDSLGPAKVIHVYQPHLGLKGVLVVDNVATGPSIGGLRMAADVSTVECARLARAMTLKNAAAGLPHGGGKSVLCGDPQMDPGKKELLIRAFAHALRNEKDYIFGPDMGTNEECMAWVKDEIGRSVGLPFELGGIPLDVIGATGFGVQQAIEVAIEYCNFSLAGARLVIQGFGAVGSHAARFLSQKGVILVGVADSRATIHDPNGIDVEELVRIKTGGGSVLDYPRGKKLESEEVIDLDCDIWVPAARPDILNKDNVHRLKTKLVAQGANIPLTPEAEQYLHAKGVLNLPDFIANAGGVICAAVEYHGGSQATAMENIRDKITANTRTMLEEAKQKNILPREAALHLAQRRVMKAMALKRWGIF</sequence>
<dbReference type="InterPro" id="IPR046346">
    <property type="entry name" value="Aminoacid_DH-like_N_sf"/>
</dbReference>
<dbReference type="AlphaFoldDB" id="I5AZ86"/>
<keyword evidence="10" id="KW-1185">Reference proteome</keyword>
<name>I5AZ86_9BACT</name>
<dbReference type="CDD" id="cd01076">
    <property type="entry name" value="NAD_bind_1_Glu_DH"/>
    <property type="match status" value="1"/>
</dbReference>
<evidence type="ECO:0000313" key="9">
    <source>
        <dbReference type="EMBL" id="EIM62549.1"/>
    </source>
</evidence>
<evidence type="ECO:0000256" key="5">
    <source>
        <dbReference type="PIRSR" id="PIRSR000185-2"/>
    </source>
</evidence>
<comment type="similarity">
    <text evidence="1 3 7">Belongs to the Glu/Leu/Phe/Val dehydrogenases family.</text>
</comment>
<keyword evidence="2 3" id="KW-0560">Oxidoreductase</keyword>
<dbReference type="InterPro" id="IPR033524">
    <property type="entry name" value="Glu/Leu/Phe/Val_DH_AS"/>
</dbReference>
<evidence type="ECO:0000256" key="7">
    <source>
        <dbReference type="RuleBase" id="RU004417"/>
    </source>
</evidence>
<dbReference type="InterPro" id="IPR006097">
    <property type="entry name" value="Glu/Leu/Phe/Val/Trp_DH_dimer"/>
</dbReference>
<dbReference type="RefSeq" id="WP_004071158.1">
    <property type="nucleotide sequence ID" value="NZ_CM001488.1"/>
</dbReference>
<dbReference type="Gene3D" id="3.40.50.720">
    <property type="entry name" value="NAD(P)-binding Rossmann-like Domain"/>
    <property type="match status" value="1"/>
</dbReference>
<dbReference type="GO" id="GO:0006538">
    <property type="term" value="P:L-glutamate catabolic process"/>
    <property type="evidence" value="ECO:0007669"/>
    <property type="project" value="TreeGrafter"/>
</dbReference>
<organism evidence="9 10">
    <name type="scientific">Desulfobacter postgatei 2ac9</name>
    <dbReference type="NCBI Taxonomy" id="879212"/>
    <lineage>
        <taxon>Bacteria</taxon>
        <taxon>Pseudomonadati</taxon>
        <taxon>Thermodesulfobacteriota</taxon>
        <taxon>Desulfobacteria</taxon>
        <taxon>Desulfobacterales</taxon>
        <taxon>Desulfobacteraceae</taxon>
        <taxon>Desulfobacter</taxon>
    </lineage>
</organism>
<dbReference type="STRING" id="879212.DespoDRAFT_00535"/>
<dbReference type="InterPro" id="IPR006095">
    <property type="entry name" value="Glu/Leu/Phe/Val/Trp_DH"/>
</dbReference>
<gene>
    <name evidence="9" type="ORF">DespoDRAFT_00535</name>
</gene>
<dbReference type="SUPFAM" id="SSF53223">
    <property type="entry name" value="Aminoacid dehydrogenase-like, N-terminal domain"/>
    <property type="match status" value="1"/>
</dbReference>
<dbReference type="PANTHER" id="PTHR11606:SF13">
    <property type="entry name" value="GLUTAMATE DEHYDROGENASE 1, MITOCHONDRIAL"/>
    <property type="match status" value="1"/>
</dbReference>
<dbReference type="PANTHER" id="PTHR11606">
    <property type="entry name" value="GLUTAMATE DEHYDROGENASE"/>
    <property type="match status" value="1"/>
</dbReference>
<feature type="binding site" evidence="5">
    <location>
        <position position="65"/>
    </location>
    <ligand>
        <name>substrate</name>
    </ligand>
</feature>
<feature type="binding site" evidence="5">
    <location>
        <position position="149"/>
    </location>
    <ligand>
        <name>NAD(+)</name>
        <dbReference type="ChEBI" id="CHEBI:57540"/>
    </ligand>
</feature>
<evidence type="ECO:0000256" key="6">
    <source>
        <dbReference type="PIRSR" id="PIRSR000185-3"/>
    </source>
</evidence>
<dbReference type="GO" id="GO:0004352">
    <property type="term" value="F:glutamate dehydrogenase (NAD+) activity"/>
    <property type="evidence" value="ECO:0007669"/>
    <property type="project" value="TreeGrafter"/>
</dbReference>
<dbReference type="PIRSF" id="PIRSF000185">
    <property type="entry name" value="Glu_DH"/>
    <property type="match status" value="1"/>
</dbReference>
<dbReference type="HOGENOM" id="CLU_025763_1_1_7"/>
<dbReference type="Proteomes" id="UP000005778">
    <property type="component" value="Chromosome"/>
</dbReference>
<dbReference type="InterPro" id="IPR036291">
    <property type="entry name" value="NAD(P)-bd_dom_sf"/>
</dbReference>
<protein>
    <recommendedName>
        <fullName evidence="3">Glutamate dehydrogenase</fullName>
    </recommendedName>
</protein>
<accession>I5AZ86</accession>
<dbReference type="GO" id="GO:0000166">
    <property type="term" value="F:nucleotide binding"/>
    <property type="evidence" value="ECO:0007669"/>
    <property type="project" value="UniProtKB-KW"/>
</dbReference>
<evidence type="ECO:0000313" key="10">
    <source>
        <dbReference type="Proteomes" id="UP000005778"/>
    </source>
</evidence>
<evidence type="ECO:0000256" key="3">
    <source>
        <dbReference type="PIRNR" id="PIRNR000185"/>
    </source>
</evidence>
<evidence type="ECO:0000256" key="1">
    <source>
        <dbReference type="ARBA" id="ARBA00006382"/>
    </source>
</evidence>
<dbReference type="Gene3D" id="3.40.50.10860">
    <property type="entry name" value="Leucine Dehydrogenase, chain A, domain 1"/>
    <property type="match status" value="1"/>
</dbReference>
<dbReference type="InterPro" id="IPR006096">
    <property type="entry name" value="Glu/Leu/Phe/Val/Trp_DH_C"/>
</dbReference>
<feature type="active site" description="Proton donor" evidence="4">
    <location>
        <position position="77"/>
    </location>
</feature>
<dbReference type="InterPro" id="IPR014362">
    <property type="entry name" value="Glu_DH"/>
</dbReference>